<proteinExistence type="inferred from homology"/>
<organism evidence="5 7">
    <name type="scientific">Moritella viscosa</name>
    <dbReference type="NCBI Taxonomy" id="80854"/>
    <lineage>
        <taxon>Bacteria</taxon>
        <taxon>Pseudomonadati</taxon>
        <taxon>Pseudomonadota</taxon>
        <taxon>Gammaproteobacteria</taxon>
        <taxon>Alteromonadales</taxon>
        <taxon>Moritellaceae</taxon>
        <taxon>Moritella</taxon>
    </lineage>
</organism>
<dbReference type="GO" id="GO:0005737">
    <property type="term" value="C:cytoplasm"/>
    <property type="evidence" value="ECO:0007669"/>
    <property type="project" value="UniProtKB-SubCell"/>
</dbReference>
<dbReference type="InterPro" id="IPR006015">
    <property type="entry name" value="Universal_stress_UspA"/>
</dbReference>
<dbReference type="PANTHER" id="PTHR46268:SF22">
    <property type="entry name" value="SENSOR PROTEIN KDPD-RELATED"/>
    <property type="match status" value="1"/>
</dbReference>
<comment type="similarity">
    <text evidence="1 2">Belongs to the universal stress protein A family.</text>
</comment>
<dbReference type="PRINTS" id="PR01438">
    <property type="entry name" value="UNVRSLSTRESS"/>
</dbReference>
<dbReference type="STRING" id="80854.MVIS_3493"/>
<dbReference type="OrthoDB" id="9792500at2"/>
<protein>
    <recommendedName>
        <fullName evidence="2">Universal stress protein</fullName>
    </recommendedName>
</protein>
<reference evidence="4 6" key="2">
    <citation type="submission" date="2016-11" db="EMBL/GenBank/DDBJ databases">
        <authorList>
            <person name="Klemetsen T."/>
        </authorList>
    </citation>
    <scope>NUCLEOTIDE SEQUENCE [LARGE SCALE GENOMIC DNA]</scope>
    <source>
        <strain evidence="4">MT 2528</strain>
    </source>
</reference>
<gene>
    <name evidence="4" type="ORF">MT2528_1612</name>
    <name evidence="5" type="ORF">NVI5450_1837</name>
</gene>
<dbReference type="RefSeq" id="WP_045111504.1">
    <property type="nucleotide sequence ID" value="NZ_CAWQZC010000113.1"/>
</dbReference>
<keyword evidence="6" id="KW-1185">Reference proteome</keyword>
<dbReference type="EMBL" id="FPLJ01000040">
    <property type="protein sequence ID" value="SGY88929.1"/>
    <property type="molecule type" value="Genomic_DNA"/>
</dbReference>
<dbReference type="InterPro" id="IPR014729">
    <property type="entry name" value="Rossmann-like_a/b/a_fold"/>
</dbReference>
<dbReference type="CDD" id="cd00293">
    <property type="entry name" value="USP-like"/>
    <property type="match status" value="1"/>
</dbReference>
<accession>A0A090ILV6</accession>
<keyword evidence="2" id="KW-0963">Cytoplasm</keyword>
<evidence type="ECO:0000313" key="6">
    <source>
        <dbReference type="Proteomes" id="UP000182660"/>
    </source>
</evidence>
<evidence type="ECO:0000256" key="1">
    <source>
        <dbReference type="ARBA" id="ARBA00008791"/>
    </source>
</evidence>
<name>A0A090ILV6_9GAMM</name>
<dbReference type="GeneID" id="61295523"/>
<dbReference type="SUPFAM" id="SSF52402">
    <property type="entry name" value="Adenine nucleotide alpha hydrolases-like"/>
    <property type="match status" value="1"/>
</dbReference>
<evidence type="ECO:0000259" key="3">
    <source>
        <dbReference type="Pfam" id="PF00582"/>
    </source>
</evidence>
<dbReference type="EMBL" id="FPLD01000052">
    <property type="protein sequence ID" value="SGY96474.1"/>
    <property type="molecule type" value="Genomic_DNA"/>
</dbReference>
<feature type="domain" description="UspA" evidence="3">
    <location>
        <begin position="4"/>
        <end position="143"/>
    </location>
</feature>
<reference evidence="5 7" key="1">
    <citation type="submission" date="2016-11" db="EMBL/GenBank/DDBJ databases">
        <authorList>
            <person name="Jaros S."/>
            <person name="Januszkiewicz K."/>
            <person name="Wedrychowicz H."/>
        </authorList>
    </citation>
    <scope>NUCLEOTIDE SEQUENCE [LARGE SCALE GENOMIC DNA]</scope>
    <source>
        <strain evidence="5">NVI 5450</strain>
    </source>
</reference>
<dbReference type="PATRIC" id="fig|80854.5.peg.3694"/>
<evidence type="ECO:0000313" key="5">
    <source>
        <dbReference type="EMBL" id="SGY96474.1"/>
    </source>
</evidence>
<dbReference type="InterPro" id="IPR006016">
    <property type="entry name" value="UspA"/>
</dbReference>
<dbReference type="PIRSF" id="PIRSF006276">
    <property type="entry name" value="UspA"/>
    <property type="match status" value="1"/>
</dbReference>
<evidence type="ECO:0000313" key="7">
    <source>
        <dbReference type="Proteomes" id="UP000183794"/>
    </source>
</evidence>
<dbReference type="Pfam" id="PF00582">
    <property type="entry name" value="Usp"/>
    <property type="match status" value="1"/>
</dbReference>
<dbReference type="KEGG" id="mvs:MVIS_3493"/>
<dbReference type="AlphaFoldDB" id="A0A090ILV6"/>
<dbReference type="Gene3D" id="3.40.50.620">
    <property type="entry name" value="HUPs"/>
    <property type="match status" value="1"/>
</dbReference>
<evidence type="ECO:0000313" key="4">
    <source>
        <dbReference type="EMBL" id="SGY88929.1"/>
    </source>
</evidence>
<sequence>MTINNILCPTDFSDTANKAISYAAEMALKYDATLHLVSVINEIHGFDSFQVLAITPNDIHEHMLKITQEKLDELTTDIKPSIPLHTAVLEGHPSTEITQAAVNFDCDMIVIASHGRTGLEHILIGSVAESVTRQSHCPVLIVK</sequence>
<dbReference type="PANTHER" id="PTHR46268">
    <property type="entry name" value="STRESS RESPONSE PROTEIN NHAX"/>
    <property type="match status" value="1"/>
</dbReference>
<dbReference type="HOGENOM" id="CLU_049301_11_2_6"/>
<dbReference type="Proteomes" id="UP000182660">
    <property type="component" value="Unassembled WGS sequence"/>
</dbReference>
<dbReference type="Proteomes" id="UP000183794">
    <property type="component" value="Unassembled WGS sequence"/>
</dbReference>
<comment type="subcellular location">
    <subcellularLocation>
        <location evidence="2">Cytoplasm</location>
    </subcellularLocation>
</comment>
<evidence type="ECO:0000256" key="2">
    <source>
        <dbReference type="PIRNR" id="PIRNR006276"/>
    </source>
</evidence>